<sequence>MKLWMVALVLVLAVGFVASPVLACDPDGCGDGCGGGNGGGCGNGDCGGHKCDPNDDGCGGDGGGCGGGGCPPNGH</sequence>
<evidence type="ECO:0000313" key="3">
    <source>
        <dbReference type="Proteomes" id="UP000252355"/>
    </source>
</evidence>
<feature type="signal peptide" evidence="1">
    <location>
        <begin position="1"/>
        <end position="23"/>
    </location>
</feature>
<comment type="caution">
    <text evidence="2">The sequence shown here is derived from an EMBL/GenBank/DDBJ whole genome shotgun (WGS) entry which is preliminary data.</text>
</comment>
<feature type="chain" id="PRO_5016638032" evidence="1">
    <location>
        <begin position="24"/>
        <end position="75"/>
    </location>
</feature>
<name>A0A367ZU56_9BACT</name>
<organism evidence="2 3">
    <name type="scientific">Candidatus Ozemobacter sibiricus</name>
    <dbReference type="NCBI Taxonomy" id="2268124"/>
    <lineage>
        <taxon>Bacteria</taxon>
        <taxon>Candidatus Ozemobacteria</taxon>
        <taxon>Candidatus Ozemobacterales</taxon>
        <taxon>Candidatus Ozemobacteraceae</taxon>
        <taxon>Candidatus Ozemobacter</taxon>
    </lineage>
</organism>
<evidence type="ECO:0000256" key="1">
    <source>
        <dbReference type="SAM" id="SignalP"/>
    </source>
</evidence>
<reference evidence="2 3" key="1">
    <citation type="submission" date="2018-05" db="EMBL/GenBank/DDBJ databases">
        <title>A metagenomic window into the 2 km-deep terrestrial subsurface aquifer revealed taxonomically and functionally diverse microbial community comprising novel uncultured bacterial lineages.</title>
        <authorList>
            <person name="Kadnikov V.V."/>
            <person name="Mardanov A.V."/>
            <person name="Beletsky A.V."/>
            <person name="Banks D."/>
            <person name="Pimenov N.V."/>
            <person name="Frank Y.A."/>
            <person name="Karnachuk O.V."/>
            <person name="Ravin N.V."/>
        </authorList>
    </citation>
    <scope>NUCLEOTIDE SEQUENCE [LARGE SCALE GENOMIC DNA]</scope>
    <source>
        <strain evidence="2">BY5</strain>
    </source>
</reference>
<dbReference type="AlphaFoldDB" id="A0A367ZU56"/>
<dbReference type="Proteomes" id="UP000252355">
    <property type="component" value="Unassembled WGS sequence"/>
</dbReference>
<dbReference type="EMBL" id="QOQW01000001">
    <property type="protein sequence ID" value="RCK81668.1"/>
    <property type="molecule type" value="Genomic_DNA"/>
</dbReference>
<protein>
    <submittedName>
        <fullName evidence="2">Uncharacterized protein</fullName>
    </submittedName>
</protein>
<gene>
    <name evidence="2" type="ORF">OZSIB_0802</name>
</gene>
<accession>A0A367ZU56</accession>
<proteinExistence type="predicted"/>
<keyword evidence="1" id="KW-0732">Signal</keyword>
<evidence type="ECO:0000313" key="2">
    <source>
        <dbReference type="EMBL" id="RCK81668.1"/>
    </source>
</evidence>